<evidence type="ECO:0000313" key="6">
    <source>
        <dbReference type="EMBL" id="EFT82577.1"/>
    </source>
</evidence>
<dbReference type="eggNOG" id="COG1869">
    <property type="taxonomic scope" value="Bacteria"/>
</dbReference>
<accession>E6K2M3</accession>
<dbReference type="GO" id="GO:0005829">
    <property type="term" value="C:cytosol"/>
    <property type="evidence" value="ECO:0007669"/>
    <property type="project" value="TreeGrafter"/>
</dbReference>
<gene>
    <name evidence="6" type="ORF">HMPREF0620_1262</name>
</gene>
<keyword evidence="3" id="KW-0963">Cytoplasm</keyword>
<dbReference type="KEGG" id="pdo:PSDT_0405"/>
<name>E6K2M3_PARDN</name>
<comment type="catalytic activity">
    <reaction evidence="1">
        <text>beta-D-ribopyranose = beta-D-ribofuranose</text>
        <dbReference type="Rhea" id="RHEA:25432"/>
        <dbReference type="ChEBI" id="CHEBI:27476"/>
        <dbReference type="ChEBI" id="CHEBI:47002"/>
        <dbReference type="EC" id="5.4.99.62"/>
    </reaction>
</comment>
<organism evidence="6 7">
    <name type="scientific">Parascardovia denticolens DSM 10105 = JCM 12538</name>
    <dbReference type="NCBI Taxonomy" id="864564"/>
    <lineage>
        <taxon>Bacteria</taxon>
        <taxon>Bacillati</taxon>
        <taxon>Actinomycetota</taxon>
        <taxon>Actinomycetes</taxon>
        <taxon>Bifidobacteriales</taxon>
        <taxon>Bifidobacteriaceae</taxon>
        <taxon>Parascardovia</taxon>
    </lineage>
</organism>
<evidence type="ECO:0000256" key="5">
    <source>
        <dbReference type="ARBA" id="ARBA00023277"/>
    </source>
</evidence>
<dbReference type="GO" id="GO:0019303">
    <property type="term" value="P:D-ribose catabolic process"/>
    <property type="evidence" value="ECO:0007669"/>
    <property type="project" value="TreeGrafter"/>
</dbReference>
<dbReference type="GO" id="GO:0062193">
    <property type="term" value="F:D-ribose pyranase activity"/>
    <property type="evidence" value="ECO:0007669"/>
    <property type="project" value="UniProtKB-EC"/>
</dbReference>
<dbReference type="SUPFAM" id="SSF102546">
    <property type="entry name" value="RbsD-like"/>
    <property type="match status" value="1"/>
</dbReference>
<dbReference type="HOGENOM" id="CLU_135498_0_0_11"/>
<evidence type="ECO:0000256" key="1">
    <source>
        <dbReference type="ARBA" id="ARBA00000223"/>
    </source>
</evidence>
<dbReference type="GO" id="GO:0016872">
    <property type="term" value="F:intramolecular lyase activity"/>
    <property type="evidence" value="ECO:0007669"/>
    <property type="project" value="InterPro"/>
</dbReference>
<dbReference type="AlphaFoldDB" id="E6K2M3"/>
<dbReference type="Gene3D" id="3.40.1650.10">
    <property type="entry name" value="RbsD-like domain"/>
    <property type="match status" value="1"/>
</dbReference>
<dbReference type="PATRIC" id="fig|864564.6.peg.446"/>
<evidence type="ECO:0000313" key="7">
    <source>
        <dbReference type="Proteomes" id="UP000004946"/>
    </source>
</evidence>
<proteinExistence type="predicted"/>
<dbReference type="PANTHER" id="PTHR37831:SF1">
    <property type="entry name" value="D-RIBOSE PYRANASE"/>
    <property type="match status" value="1"/>
</dbReference>
<dbReference type="InterPro" id="IPR023064">
    <property type="entry name" value="D-ribose_pyranase"/>
</dbReference>
<dbReference type="GO" id="GO:0048029">
    <property type="term" value="F:monosaccharide binding"/>
    <property type="evidence" value="ECO:0007669"/>
    <property type="project" value="InterPro"/>
</dbReference>
<dbReference type="PANTHER" id="PTHR37831">
    <property type="entry name" value="D-RIBOSE PYRANASE"/>
    <property type="match status" value="1"/>
</dbReference>
<protein>
    <recommendedName>
        <fullName evidence="2">D-ribose pyranase</fullName>
        <ecNumber evidence="2">5.4.99.62</ecNumber>
    </recommendedName>
</protein>
<dbReference type="EMBL" id="AEON01000002">
    <property type="protein sequence ID" value="EFT82577.1"/>
    <property type="molecule type" value="Genomic_DNA"/>
</dbReference>
<dbReference type="RefSeq" id="WP_006289773.1">
    <property type="nucleotide sequence ID" value="NZ_AP012333.1"/>
</dbReference>
<evidence type="ECO:0000256" key="2">
    <source>
        <dbReference type="ARBA" id="ARBA00012862"/>
    </source>
</evidence>
<reference evidence="6 7" key="1">
    <citation type="submission" date="2010-12" db="EMBL/GenBank/DDBJ databases">
        <authorList>
            <person name="Muzny D."/>
            <person name="Qin X."/>
            <person name="Buhay C."/>
            <person name="Dugan-Rocha S."/>
            <person name="Ding Y."/>
            <person name="Chen G."/>
            <person name="Hawes A."/>
            <person name="Holder M."/>
            <person name="Jhangiani S."/>
            <person name="Johnson A."/>
            <person name="Khan Z."/>
            <person name="Li Z."/>
            <person name="Liu W."/>
            <person name="Liu X."/>
            <person name="Perez L."/>
            <person name="Shen H."/>
            <person name="Wang Q."/>
            <person name="Watt J."/>
            <person name="Xi L."/>
            <person name="Xin Y."/>
            <person name="Zhou J."/>
            <person name="Deng J."/>
            <person name="Jiang H."/>
            <person name="Liu Y."/>
            <person name="Qu J."/>
            <person name="Song X.-Z."/>
            <person name="Zhang L."/>
            <person name="Villasana D."/>
            <person name="Johnson A."/>
            <person name="Liu J."/>
            <person name="Liyanage D."/>
            <person name="Lorensuhewa L."/>
            <person name="Robinson T."/>
            <person name="Song A."/>
            <person name="Song B.-B."/>
            <person name="Dinh H."/>
            <person name="Thornton R."/>
            <person name="Coyle M."/>
            <person name="Francisco L."/>
            <person name="Jackson L."/>
            <person name="Javaid M."/>
            <person name="Korchina V."/>
            <person name="Kovar C."/>
            <person name="Mata R."/>
            <person name="Mathew T."/>
            <person name="Ngo R."/>
            <person name="Nguyen L."/>
            <person name="Nguyen N."/>
            <person name="Okwuonu G."/>
            <person name="Ongeri F."/>
            <person name="Pham C."/>
            <person name="Simmons D."/>
            <person name="Wilczek-Boney K."/>
            <person name="Hale W."/>
            <person name="Jakkamsetti A."/>
            <person name="Pham P."/>
            <person name="Ruth R."/>
            <person name="San Lucas F."/>
            <person name="Warren J."/>
            <person name="Zhang J."/>
            <person name="Zhao Z."/>
            <person name="Zhou C."/>
            <person name="Zhu D."/>
            <person name="Lee S."/>
            <person name="Bess C."/>
            <person name="Blankenburg K."/>
            <person name="Forbes L."/>
            <person name="Fu Q."/>
            <person name="Gubbala S."/>
            <person name="Hirani K."/>
            <person name="Jayaseelan J.C."/>
            <person name="Lara F."/>
            <person name="Munidasa M."/>
            <person name="Palculict T."/>
            <person name="Patil S."/>
            <person name="Pu L.-L."/>
            <person name="Saada N."/>
            <person name="Tang L."/>
            <person name="Weissenberger G."/>
            <person name="Zhu Y."/>
            <person name="Hemphill L."/>
            <person name="Shang Y."/>
            <person name="Youmans B."/>
            <person name="Ayvaz T."/>
            <person name="Ross M."/>
            <person name="Santibanez J."/>
            <person name="Aqrawi P."/>
            <person name="Gross S."/>
            <person name="Joshi V."/>
            <person name="Fowler G."/>
            <person name="Nazareth L."/>
            <person name="Reid J."/>
            <person name="Worley K."/>
            <person name="Petrosino J."/>
            <person name="Highlander S."/>
            <person name="Gibbs R."/>
        </authorList>
    </citation>
    <scope>NUCLEOTIDE SEQUENCE [LARGE SCALE GENOMIC DNA]</scope>
    <source>
        <strain evidence="6 7">DSM 10105</strain>
    </source>
</reference>
<sequence>MLTHGILNAQLSHALATLRHKDRFVVSDCGLPVPEGVEVIDLALVFGVPRFEDVLDAIKGELVLENGLMASEAQGTEPEEWVTSRFDLPVSYVPHDGEDGFKSRLKGVKFVIRTGETTSYANVIFQCGVPF</sequence>
<evidence type="ECO:0000256" key="3">
    <source>
        <dbReference type="ARBA" id="ARBA00022490"/>
    </source>
</evidence>
<dbReference type="Proteomes" id="UP000004946">
    <property type="component" value="Chromosome"/>
</dbReference>
<dbReference type="NCBIfam" id="NF008761">
    <property type="entry name" value="PRK11797.1"/>
    <property type="match status" value="1"/>
</dbReference>
<dbReference type="EC" id="5.4.99.62" evidence="2"/>
<comment type="caution">
    <text evidence="6">The sequence shown here is derived from an EMBL/GenBank/DDBJ whole genome shotgun (WGS) entry which is preliminary data.</text>
</comment>
<dbReference type="Pfam" id="PF05025">
    <property type="entry name" value="RbsD_FucU"/>
    <property type="match status" value="1"/>
</dbReference>
<keyword evidence="5" id="KW-0119">Carbohydrate metabolism</keyword>
<dbReference type="InterPro" id="IPR023750">
    <property type="entry name" value="RbsD-like_sf"/>
</dbReference>
<dbReference type="InterPro" id="IPR007721">
    <property type="entry name" value="RbsD_FucU"/>
</dbReference>
<keyword evidence="4" id="KW-0413">Isomerase</keyword>
<keyword evidence="7" id="KW-1185">Reference proteome</keyword>
<evidence type="ECO:0000256" key="4">
    <source>
        <dbReference type="ARBA" id="ARBA00023235"/>
    </source>
</evidence>